<proteinExistence type="predicted"/>
<protein>
    <submittedName>
        <fullName evidence="1">Uncharacterized protein</fullName>
    </submittedName>
</protein>
<evidence type="ECO:0000313" key="1">
    <source>
        <dbReference type="Ensembl" id="ENSNLEP00000039420.1"/>
    </source>
</evidence>
<sequence length="78" mass="9022">MSAARESHLHVVKYDDLGSSNWEAADLDNEERKQQFLRLTGGRKTRKLMKNWSLSISKVWTINYQEDIGDIVDLASVR</sequence>
<evidence type="ECO:0000313" key="2">
    <source>
        <dbReference type="Proteomes" id="UP000001073"/>
    </source>
</evidence>
<reference evidence="1" key="2">
    <citation type="submission" date="2025-08" db="UniProtKB">
        <authorList>
            <consortium name="Ensembl"/>
        </authorList>
    </citation>
    <scope>IDENTIFICATION</scope>
</reference>
<name>A0A2I3H7C5_NOMLE</name>
<reference evidence="1 2" key="1">
    <citation type="submission" date="2012-10" db="EMBL/GenBank/DDBJ databases">
        <authorList>
            <consortium name="Gibbon Genome Sequencing Consortium"/>
        </authorList>
    </citation>
    <scope>NUCLEOTIDE SEQUENCE [LARGE SCALE GENOMIC DNA]</scope>
</reference>
<dbReference type="InterPro" id="IPR026714">
    <property type="entry name" value="SMAP"/>
</dbReference>
<dbReference type="AlphaFoldDB" id="A0A2I3H7C5"/>
<accession>A0A2I3H7C5</accession>
<dbReference type="EMBL" id="ADFV01018064">
    <property type="status" value="NOT_ANNOTATED_CDS"/>
    <property type="molecule type" value="Genomic_DNA"/>
</dbReference>
<gene>
    <name evidence="1" type="primary">LOC101178955</name>
</gene>
<dbReference type="PANTHER" id="PTHR22175">
    <property type="entry name" value="SMALL ACIDIC PROTEIN-RELATED"/>
    <property type="match status" value="1"/>
</dbReference>
<reference evidence="1" key="3">
    <citation type="submission" date="2025-09" db="UniProtKB">
        <authorList>
            <consortium name="Ensembl"/>
        </authorList>
    </citation>
    <scope>IDENTIFICATION</scope>
</reference>
<dbReference type="PANTHER" id="PTHR22175:SF0">
    <property type="entry name" value="SMALL ACIDIC PROTEIN"/>
    <property type="match status" value="1"/>
</dbReference>
<keyword evidence="2" id="KW-1185">Reference proteome</keyword>
<organism evidence="1 2">
    <name type="scientific">Nomascus leucogenys</name>
    <name type="common">Northern white-cheeked gibbon</name>
    <name type="synonym">Hylobates leucogenys</name>
    <dbReference type="NCBI Taxonomy" id="61853"/>
    <lineage>
        <taxon>Eukaryota</taxon>
        <taxon>Metazoa</taxon>
        <taxon>Chordata</taxon>
        <taxon>Craniata</taxon>
        <taxon>Vertebrata</taxon>
        <taxon>Euteleostomi</taxon>
        <taxon>Mammalia</taxon>
        <taxon>Eutheria</taxon>
        <taxon>Euarchontoglires</taxon>
        <taxon>Primates</taxon>
        <taxon>Haplorrhini</taxon>
        <taxon>Catarrhini</taxon>
        <taxon>Hylobatidae</taxon>
        <taxon>Nomascus</taxon>
    </lineage>
</organism>
<dbReference type="Proteomes" id="UP000001073">
    <property type="component" value="Chromosome 1a"/>
</dbReference>
<dbReference type="GeneTree" id="ENSGT00390000000687"/>
<dbReference type="Ensembl" id="ENSNLET00000048534.1">
    <property type="protein sequence ID" value="ENSNLEP00000039420.1"/>
    <property type="gene ID" value="ENSNLEG00000028367.1"/>
</dbReference>